<dbReference type="EMBL" id="JAULSN010000011">
    <property type="protein sequence ID" value="KAK3361462.1"/>
    <property type="molecule type" value="Genomic_DNA"/>
</dbReference>
<dbReference type="Pfam" id="PF05368">
    <property type="entry name" value="NmrA"/>
    <property type="match status" value="1"/>
</dbReference>
<evidence type="ECO:0000256" key="2">
    <source>
        <dbReference type="ARBA" id="ARBA00022857"/>
    </source>
</evidence>
<protein>
    <recommendedName>
        <fullName evidence="3">NmrA-like domain-containing protein</fullName>
    </recommendedName>
</protein>
<keyword evidence="2" id="KW-0521">NADP</keyword>
<dbReference type="Gene3D" id="3.40.50.720">
    <property type="entry name" value="NAD(P)-binding Rossmann-like Domain"/>
    <property type="match status" value="1"/>
</dbReference>
<dbReference type="InterPro" id="IPR051164">
    <property type="entry name" value="NmrA-like_oxidored"/>
</dbReference>
<accession>A0AAE0MYB9</accession>
<reference evidence="4" key="1">
    <citation type="journal article" date="2023" name="Mol. Phylogenet. Evol.">
        <title>Genome-scale phylogeny and comparative genomics of the fungal order Sordariales.</title>
        <authorList>
            <person name="Hensen N."/>
            <person name="Bonometti L."/>
            <person name="Westerberg I."/>
            <person name="Brannstrom I.O."/>
            <person name="Guillou S."/>
            <person name="Cros-Aarteil S."/>
            <person name="Calhoun S."/>
            <person name="Haridas S."/>
            <person name="Kuo A."/>
            <person name="Mondo S."/>
            <person name="Pangilinan J."/>
            <person name="Riley R."/>
            <person name="LaButti K."/>
            <person name="Andreopoulos B."/>
            <person name="Lipzen A."/>
            <person name="Chen C."/>
            <person name="Yan M."/>
            <person name="Daum C."/>
            <person name="Ng V."/>
            <person name="Clum A."/>
            <person name="Steindorff A."/>
            <person name="Ohm R.A."/>
            <person name="Martin F."/>
            <person name="Silar P."/>
            <person name="Natvig D.O."/>
            <person name="Lalanne C."/>
            <person name="Gautier V."/>
            <person name="Ament-Velasquez S.L."/>
            <person name="Kruys A."/>
            <person name="Hutchinson M.I."/>
            <person name="Powell A.J."/>
            <person name="Barry K."/>
            <person name="Miller A.N."/>
            <person name="Grigoriev I.V."/>
            <person name="Debuchy R."/>
            <person name="Gladieux P."/>
            <person name="Hiltunen Thoren M."/>
            <person name="Johannesson H."/>
        </authorList>
    </citation>
    <scope>NUCLEOTIDE SEQUENCE</scope>
    <source>
        <strain evidence="4">CBS 958.72</strain>
    </source>
</reference>
<sequence>MVQQRNVLVTGATGNQGQGVVRRCLEAGHQVWALSRDPSSASAHALAQLGAKLVRGEFDDAASLQAAFTHNPSIDAVFHVQPQTGNLAKDTTRARNVISAARSSASVTLMVASTSLKVGQHETFPGWGPDYPTYVSWLARHSVEELVRGAGFAQWAMVRPAHFLQLLTKPGSQFFFPGVWEDDRTLRVAWKPDTKLGWIDGADVGVVVAAVLGEPGRYAGREIDLGVEALTIGEVADKLSGALGGAEVKVHYYSDEELAQGKAKQDYRVLAAMHWGNAVETASSAAAAEEFAGLTSVSEFLARNRDNLL</sequence>
<organism evidence="4 5">
    <name type="scientific">Lasiosphaeria ovina</name>
    <dbReference type="NCBI Taxonomy" id="92902"/>
    <lineage>
        <taxon>Eukaryota</taxon>
        <taxon>Fungi</taxon>
        <taxon>Dikarya</taxon>
        <taxon>Ascomycota</taxon>
        <taxon>Pezizomycotina</taxon>
        <taxon>Sordariomycetes</taxon>
        <taxon>Sordariomycetidae</taxon>
        <taxon>Sordariales</taxon>
        <taxon>Lasiosphaeriaceae</taxon>
        <taxon>Lasiosphaeria</taxon>
    </lineage>
</organism>
<proteinExistence type="inferred from homology"/>
<evidence type="ECO:0000313" key="4">
    <source>
        <dbReference type="EMBL" id="KAK3361462.1"/>
    </source>
</evidence>
<dbReference type="InterPro" id="IPR036291">
    <property type="entry name" value="NAD(P)-bd_dom_sf"/>
</dbReference>
<reference evidence="4" key="2">
    <citation type="submission" date="2023-06" db="EMBL/GenBank/DDBJ databases">
        <authorList>
            <consortium name="Lawrence Berkeley National Laboratory"/>
            <person name="Haridas S."/>
            <person name="Hensen N."/>
            <person name="Bonometti L."/>
            <person name="Westerberg I."/>
            <person name="Brannstrom I.O."/>
            <person name="Guillou S."/>
            <person name="Cros-Aarteil S."/>
            <person name="Calhoun S."/>
            <person name="Kuo A."/>
            <person name="Mondo S."/>
            <person name="Pangilinan J."/>
            <person name="Riley R."/>
            <person name="Labutti K."/>
            <person name="Andreopoulos B."/>
            <person name="Lipzen A."/>
            <person name="Chen C."/>
            <person name="Yanf M."/>
            <person name="Daum C."/>
            <person name="Ng V."/>
            <person name="Clum A."/>
            <person name="Steindorff A."/>
            <person name="Ohm R."/>
            <person name="Martin F."/>
            <person name="Silar P."/>
            <person name="Natvig D."/>
            <person name="Lalanne C."/>
            <person name="Gautier V."/>
            <person name="Ament-Velasquez S.L."/>
            <person name="Kruys A."/>
            <person name="Hutchinson M.I."/>
            <person name="Powell A.J."/>
            <person name="Barry K."/>
            <person name="Miller A.N."/>
            <person name="Grigoriev I.V."/>
            <person name="Debuchy R."/>
            <person name="Gladieux P."/>
            <person name="Thoren M.H."/>
            <person name="Johannesson H."/>
        </authorList>
    </citation>
    <scope>NUCLEOTIDE SEQUENCE</scope>
    <source>
        <strain evidence="4">CBS 958.72</strain>
    </source>
</reference>
<gene>
    <name evidence="4" type="ORF">B0T24DRAFT_538706</name>
</gene>
<dbReference type="InterPro" id="IPR008030">
    <property type="entry name" value="NmrA-like"/>
</dbReference>
<name>A0AAE0MYB9_9PEZI</name>
<evidence type="ECO:0000259" key="3">
    <source>
        <dbReference type="Pfam" id="PF05368"/>
    </source>
</evidence>
<evidence type="ECO:0000256" key="1">
    <source>
        <dbReference type="ARBA" id="ARBA00006328"/>
    </source>
</evidence>
<dbReference type="PANTHER" id="PTHR42748">
    <property type="entry name" value="NITROGEN METABOLITE REPRESSION PROTEIN NMRA FAMILY MEMBER"/>
    <property type="match status" value="1"/>
</dbReference>
<dbReference type="Proteomes" id="UP001287356">
    <property type="component" value="Unassembled WGS sequence"/>
</dbReference>
<dbReference type="AlphaFoldDB" id="A0AAE0MYB9"/>
<keyword evidence="5" id="KW-1185">Reference proteome</keyword>
<dbReference type="GO" id="GO:0005634">
    <property type="term" value="C:nucleus"/>
    <property type="evidence" value="ECO:0007669"/>
    <property type="project" value="TreeGrafter"/>
</dbReference>
<evidence type="ECO:0000313" key="5">
    <source>
        <dbReference type="Proteomes" id="UP001287356"/>
    </source>
</evidence>
<dbReference type="PANTHER" id="PTHR42748:SF7">
    <property type="entry name" value="NMRA LIKE REDOX SENSOR 1-RELATED"/>
    <property type="match status" value="1"/>
</dbReference>
<comment type="caution">
    <text evidence="4">The sequence shown here is derived from an EMBL/GenBank/DDBJ whole genome shotgun (WGS) entry which is preliminary data.</text>
</comment>
<comment type="similarity">
    <text evidence="1">Belongs to the NmrA-type oxidoreductase family.</text>
</comment>
<feature type="domain" description="NmrA-like" evidence="3">
    <location>
        <begin position="5"/>
        <end position="260"/>
    </location>
</feature>
<dbReference type="SUPFAM" id="SSF51735">
    <property type="entry name" value="NAD(P)-binding Rossmann-fold domains"/>
    <property type="match status" value="1"/>
</dbReference>